<dbReference type="PANTHER" id="PTHR42759">
    <property type="entry name" value="MOXR FAMILY PROTEIN"/>
    <property type="match status" value="1"/>
</dbReference>
<dbReference type="AlphaFoldDB" id="A0A1W6P2U8"/>
<dbReference type="InterPro" id="IPR003593">
    <property type="entry name" value="AAA+_ATPase"/>
</dbReference>
<name>A0A1W6P2U8_9RHOB</name>
<dbReference type="GO" id="GO:0005524">
    <property type="term" value="F:ATP binding"/>
    <property type="evidence" value="ECO:0007669"/>
    <property type="project" value="InterPro"/>
</dbReference>
<feature type="domain" description="AAA+ ATPase" evidence="1">
    <location>
        <begin position="38"/>
        <end position="177"/>
    </location>
</feature>
<dbReference type="Gene3D" id="3.40.50.300">
    <property type="entry name" value="P-loop containing nucleotide triphosphate hydrolases"/>
    <property type="match status" value="1"/>
</dbReference>
<sequence>MTDTSNLSAKLDAARQQIEATVLGQEGLIADLLTAILAGGHVLLQGPPGAGKTMMVKAIAAASDLSFARVQFTPDLMPADITGSMTLQGDTLTFQRGPIFTQLLLADEINRATPRTQSALLEAMQEHTVTAGGHTMALPRPFFVLATQNPIENDGTYPLPEAQLDRFLFRLDVRYPDAATLTRILAEAVTSITTTAQMDAADIIALQQQARTIPVAPQLLQLIAEFTVATQPDADVTPRAAGAKLRQYLRSGLSPRGAQALLAAARARALLAGRSHLSPQDIRAVIAPITRHRLQCNFDGRAEGIVPETLALQLFDTLHAALPART</sequence>
<dbReference type="PANTHER" id="PTHR42759:SF1">
    <property type="entry name" value="MAGNESIUM-CHELATASE SUBUNIT CHLD"/>
    <property type="match status" value="1"/>
</dbReference>
<dbReference type="Pfam" id="PF07726">
    <property type="entry name" value="AAA_3"/>
    <property type="match status" value="1"/>
</dbReference>
<keyword evidence="2" id="KW-0614">Plasmid</keyword>
<dbReference type="InterPro" id="IPR041628">
    <property type="entry name" value="ChlI/MoxR_AAA_lid"/>
</dbReference>
<dbReference type="PIRSF" id="PIRSF002849">
    <property type="entry name" value="AAA_ATPase_chaperone_MoxR_prd"/>
    <property type="match status" value="1"/>
</dbReference>
<evidence type="ECO:0000259" key="1">
    <source>
        <dbReference type="SMART" id="SM00382"/>
    </source>
</evidence>
<protein>
    <submittedName>
        <fullName evidence="2">MoxR-like ATPase</fullName>
        <ecNumber evidence="2">3.6.3.-</ecNumber>
    </submittedName>
</protein>
<keyword evidence="2" id="KW-0378">Hydrolase</keyword>
<dbReference type="SUPFAM" id="SSF52540">
    <property type="entry name" value="P-loop containing nucleoside triphosphate hydrolases"/>
    <property type="match status" value="1"/>
</dbReference>
<organism evidence="2 3">
    <name type="scientific">Ketogulonicigenium robustum</name>
    <dbReference type="NCBI Taxonomy" id="92947"/>
    <lineage>
        <taxon>Bacteria</taxon>
        <taxon>Pseudomonadati</taxon>
        <taxon>Pseudomonadota</taxon>
        <taxon>Alphaproteobacteria</taxon>
        <taxon>Rhodobacterales</taxon>
        <taxon>Roseobacteraceae</taxon>
        <taxon>Ketogulonicigenium</taxon>
    </lineage>
</organism>
<reference evidence="2 3" key="1">
    <citation type="submission" date="2017-02" db="EMBL/GenBank/DDBJ databases">
        <title>Ketogulonicigenium robustum SPU B003 Genome sequencing and assembly.</title>
        <authorList>
            <person name="Li Y."/>
            <person name="Liu L."/>
            <person name="Wang C."/>
            <person name="Zhang M."/>
            <person name="Zhang T."/>
            <person name="Zhang Y."/>
        </authorList>
    </citation>
    <scope>NUCLEOTIDE SEQUENCE [LARGE SCALE GENOMIC DNA]</scope>
    <source>
        <strain evidence="2 3">SPU_B003</strain>
        <plasmid evidence="2 3">unnamed1</plasmid>
    </source>
</reference>
<dbReference type="Gene3D" id="1.10.8.80">
    <property type="entry name" value="Magnesium chelatase subunit I, C-Terminal domain"/>
    <property type="match status" value="1"/>
</dbReference>
<dbReference type="CDD" id="cd00009">
    <property type="entry name" value="AAA"/>
    <property type="match status" value="1"/>
</dbReference>
<dbReference type="InterPro" id="IPR027417">
    <property type="entry name" value="P-loop_NTPase"/>
</dbReference>
<gene>
    <name evidence="2" type="primary">moxR</name>
    <name evidence="2" type="ORF">BVG79_p1000033</name>
</gene>
<dbReference type="InterPro" id="IPR050764">
    <property type="entry name" value="CbbQ/NirQ/NorQ/GpvN"/>
</dbReference>
<accession>A0A1W6P2U8</accession>
<dbReference type="Pfam" id="PF17863">
    <property type="entry name" value="AAA_lid_2"/>
    <property type="match status" value="1"/>
</dbReference>
<evidence type="ECO:0000313" key="3">
    <source>
        <dbReference type="Proteomes" id="UP000242447"/>
    </source>
</evidence>
<proteinExistence type="predicted"/>
<dbReference type="EMBL" id="CP019938">
    <property type="protein sequence ID" value="ARO15835.1"/>
    <property type="molecule type" value="Genomic_DNA"/>
</dbReference>
<dbReference type="OrthoDB" id="9808397at2"/>
<dbReference type="EC" id="3.6.3.-" evidence="2"/>
<geneLocation type="plasmid" evidence="2">
    <name>unnamed1</name>
</geneLocation>
<dbReference type="KEGG" id="kro:BVG79_p1000033"/>
<dbReference type="Proteomes" id="UP000242447">
    <property type="component" value="Plasmid unnamed1"/>
</dbReference>
<evidence type="ECO:0000313" key="2">
    <source>
        <dbReference type="EMBL" id="ARO15835.1"/>
    </source>
</evidence>
<dbReference type="GO" id="GO:0016887">
    <property type="term" value="F:ATP hydrolysis activity"/>
    <property type="evidence" value="ECO:0007669"/>
    <property type="project" value="InterPro"/>
</dbReference>
<dbReference type="InterPro" id="IPR011703">
    <property type="entry name" value="ATPase_AAA-3"/>
</dbReference>
<dbReference type="SMART" id="SM00382">
    <property type="entry name" value="AAA"/>
    <property type="match status" value="1"/>
</dbReference>
<keyword evidence="3" id="KW-1185">Reference proteome</keyword>
<dbReference type="RefSeq" id="WP_085787425.1">
    <property type="nucleotide sequence ID" value="NZ_CP019938.1"/>
</dbReference>